<dbReference type="Proteomes" id="UP001212841">
    <property type="component" value="Unassembled WGS sequence"/>
</dbReference>
<name>A0AAD5SG19_9FUNG</name>
<evidence type="ECO:0008006" key="5">
    <source>
        <dbReference type="Google" id="ProtNLM"/>
    </source>
</evidence>
<comment type="caution">
    <text evidence="3">The sequence shown here is derived from an EMBL/GenBank/DDBJ whole genome shotgun (WGS) entry which is preliminary data.</text>
</comment>
<gene>
    <name evidence="3" type="ORF">HK097_001599</name>
</gene>
<dbReference type="AlphaFoldDB" id="A0AAD5SG19"/>
<dbReference type="PANTHER" id="PTHR46093:SF18">
    <property type="entry name" value="FIBRONECTIN TYPE-III DOMAIN-CONTAINING PROTEIN"/>
    <property type="match status" value="1"/>
</dbReference>
<reference evidence="3" key="1">
    <citation type="submission" date="2020-05" db="EMBL/GenBank/DDBJ databases">
        <title>Phylogenomic resolution of chytrid fungi.</title>
        <authorList>
            <person name="Stajich J.E."/>
            <person name="Amses K."/>
            <person name="Simmons R."/>
            <person name="Seto K."/>
            <person name="Myers J."/>
            <person name="Bonds A."/>
            <person name="Quandt C.A."/>
            <person name="Barry K."/>
            <person name="Liu P."/>
            <person name="Grigoriev I."/>
            <person name="Longcore J.E."/>
            <person name="James T.Y."/>
        </authorList>
    </citation>
    <scope>NUCLEOTIDE SEQUENCE</scope>
    <source>
        <strain evidence="3">JEL0318</strain>
    </source>
</reference>
<evidence type="ECO:0000256" key="1">
    <source>
        <dbReference type="ARBA" id="ARBA00022441"/>
    </source>
</evidence>
<proteinExistence type="predicted"/>
<dbReference type="SUPFAM" id="SSF50965">
    <property type="entry name" value="Galactose oxidase, central domain"/>
    <property type="match status" value="1"/>
</dbReference>
<evidence type="ECO:0000313" key="3">
    <source>
        <dbReference type="EMBL" id="KAJ3054524.1"/>
    </source>
</evidence>
<organism evidence="3 4">
    <name type="scientific">Rhizophlyctis rosea</name>
    <dbReference type="NCBI Taxonomy" id="64517"/>
    <lineage>
        <taxon>Eukaryota</taxon>
        <taxon>Fungi</taxon>
        <taxon>Fungi incertae sedis</taxon>
        <taxon>Chytridiomycota</taxon>
        <taxon>Chytridiomycota incertae sedis</taxon>
        <taxon>Chytridiomycetes</taxon>
        <taxon>Rhizophlyctidales</taxon>
        <taxon>Rhizophlyctidaceae</taxon>
        <taxon>Rhizophlyctis</taxon>
    </lineage>
</organism>
<dbReference type="PANTHER" id="PTHR46093">
    <property type="entry name" value="ACYL-COA-BINDING DOMAIN-CONTAINING PROTEIN 5"/>
    <property type="match status" value="1"/>
</dbReference>
<protein>
    <recommendedName>
        <fullName evidence="5">Galactose oxidase</fullName>
    </recommendedName>
</protein>
<accession>A0AAD5SG19</accession>
<dbReference type="SMART" id="SM00612">
    <property type="entry name" value="Kelch"/>
    <property type="match status" value="3"/>
</dbReference>
<evidence type="ECO:0000256" key="2">
    <source>
        <dbReference type="ARBA" id="ARBA00022737"/>
    </source>
</evidence>
<keyword evidence="4" id="KW-1185">Reference proteome</keyword>
<keyword evidence="2" id="KW-0677">Repeat</keyword>
<dbReference type="InterPro" id="IPR006652">
    <property type="entry name" value="Kelch_1"/>
</dbReference>
<dbReference type="InterPro" id="IPR011043">
    <property type="entry name" value="Gal_Oxase/kelch_b-propeller"/>
</dbReference>
<dbReference type="SUPFAM" id="SSF117281">
    <property type="entry name" value="Kelch motif"/>
    <property type="match status" value="1"/>
</dbReference>
<dbReference type="Gene3D" id="2.120.10.80">
    <property type="entry name" value="Kelch-type beta propeller"/>
    <property type="match status" value="2"/>
</dbReference>
<sequence length="344" mass="37780">MHWHKIQPHGTAPSPLRAHSMTLVGHRLFVFGGCDSKACYNDLYVFDTEALFWSKAKTRGNIPEPCRAHSAVLLDRKIFVFGGGDGPLYFASLHVLDTDTFTWTKLEVPGPGPGPRRAHTTWVYDGNIYVYAGGDGVRAISDIYVLNTRDAILGQHPSSMISPSPAPAELSPSSNHVPLMWSRVNTSGTPPSPRGYHTSNLVQGGAKVVVFGGSDGHECFSDVHVLDMVEMRWHVGEIDRPNPRLSHTATQVGSYLFILGGHDGGRYSNDVLLLNLVTMNWETRRCFGGPPRGRGYHASVLYDSRIFVFGGYDGAEVFDDMWVLDLSACAYLPQITAFEVAVDS</sequence>
<dbReference type="InterPro" id="IPR015915">
    <property type="entry name" value="Kelch-typ_b-propeller"/>
</dbReference>
<keyword evidence="1" id="KW-0880">Kelch repeat</keyword>
<dbReference type="Pfam" id="PF24681">
    <property type="entry name" value="Kelch_KLHDC2_KLHL20_DRC7"/>
    <property type="match status" value="2"/>
</dbReference>
<evidence type="ECO:0000313" key="4">
    <source>
        <dbReference type="Proteomes" id="UP001212841"/>
    </source>
</evidence>
<dbReference type="EMBL" id="JADGJD010000132">
    <property type="protein sequence ID" value="KAJ3054524.1"/>
    <property type="molecule type" value="Genomic_DNA"/>
</dbReference>